<dbReference type="GO" id="GO:0005524">
    <property type="term" value="F:ATP binding"/>
    <property type="evidence" value="ECO:0007669"/>
    <property type="project" value="InterPro"/>
</dbReference>
<dbReference type="EMBL" id="JAUKUA010000001">
    <property type="protein sequence ID" value="KAK0729524.1"/>
    <property type="molecule type" value="Genomic_DNA"/>
</dbReference>
<proteinExistence type="predicted"/>
<evidence type="ECO:0000313" key="3">
    <source>
        <dbReference type="Proteomes" id="UP001172102"/>
    </source>
</evidence>
<dbReference type="Proteomes" id="UP001172102">
    <property type="component" value="Unassembled WGS sequence"/>
</dbReference>
<feature type="domain" description="Protein kinase" evidence="1">
    <location>
        <begin position="178"/>
        <end position="503"/>
    </location>
</feature>
<organism evidence="2 3">
    <name type="scientific">Lasiosphaeris hirsuta</name>
    <dbReference type="NCBI Taxonomy" id="260670"/>
    <lineage>
        <taxon>Eukaryota</taxon>
        <taxon>Fungi</taxon>
        <taxon>Dikarya</taxon>
        <taxon>Ascomycota</taxon>
        <taxon>Pezizomycotina</taxon>
        <taxon>Sordariomycetes</taxon>
        <taxon>Sordariomycetidae</taxon>
        <taxon>Sordariales</taxon>
        <taxon>Lasiosphaeriaceae</taxon>
        <taxon>Lasiosphaeris</taxon>
    </lineage>
</organism>
<keyword evidence="3" id="KW-1185">Reference proteome</keyword>
<sequence>MPSARDASGTLEGEGERAPHDEVSRLIKFYERKSADGRKFILVESLTKALQARYPDVHSTLYHVMREAHEKLSAEPPDISPTRIAAMCRILFILLELGHLALLPLFRRLEDNDLPLREDELLTKLDKDELEDRLGDSYSAFFDRWREAQTAWCPFVFKLGPELDEKLHPHRIIPFYAKEPIQPYGIGQEPSDDRARLYKVYIPAELVIASGLDNSLLLQDGSADAHQSSSTSQHSFWRFALKEFPESLKQSFEKEVKTFRALGAQSGMIQYYGCYVSTADPDQPTYNILLEYADFDLNGAISEEEPPVLPDEVRSFYESMNEVAATLTNIHHLDIAGRKYDFWHGDIKPENILRVEDHFKLADPGDSWIQLAPEDGKAQAKAEVYGGTRTYAAPEKAQWLDVGDTATLPDKVLQNSDVWSLGCVFSIAATYVVLGKQGVKQYDAIRRHAHAKLNTGLIQDIFHDNDKVLDVVKDWHEYLRISARRADGLTAAILDMVDNHMLVVPAVQRWEAKQVSEHCSELIRNLESQDKEVPKFIESFLQELDLKAEIDQESEGGINRLDSDMARRHFQREQRTEASTITRSRFKSEARLLSTKIKPTAQRSVHRGALLESLRLNSKPSESLPTFAPLHETEQAPDPTAATALSSALEPLTAFQVIDELEKLEKSKTLGGLIGFRDRRKSVKGKINEDLLLPHYLHRDIIFVVDNGSTMAKHWREASFLLEVLVWRVLGYDSDGIELYFTDMETTISVEPGKRQGVQDFVDAMTKARPRTIHKLKTKLRPRLNKIMATYGDKKRKPTTVLILTDGAWEGLPYEDDVGQWITENLCGLAGQDPKALQSPTQKPSTIGDWQANFEETRPITFQFIAFGNHPEGIARMKRLDDLLGEQGLP</sequence>
<dbReference type="GO" id="GO:0004674">
    <property type="term" value="F:protein serine/threonine kinase activity"/>
    <property type="evidence" value="ECO:0007669"/>
    <property type="project" value="TreeGrafter"/>
</dbReference>
<dbReference type="Gene3D" id="1.10.510.10">
    <property type="entry name" value="Transferase(Phosphotransferase) domain 1"/>
    <property type="match status" value="1"/>
</dbReference>
<evidence type="ECO:0000313" key="2">
    <source>
        <dbReference type="EMBL" id="KAK0729524.1"/>
    </source>
</evidence>
<dbReference type="PANTHER" id="PTHR24359:SF1">
    <property type="entry name" value="INHIBITOR OF NUCLEAR FACTOR KAPPA-B KINASE EPSILON SUBUNIT HOMOLOG 1-RELATED"/>
    <property type="match status" value="1"/>
</dbReference>
<dbReference type="PROSITE" id="PS50011">
    <property type="entry name" value="PROTEIN_KINASE_DOM"/>
    <property type="match status" value="1"/>
</dbReference>
<dbReference type="Pfam" id="PF00069">
    <property type="entry name" value="Pkinase"/>
    <property type="match status" value="1"/>
</dbReference>
<dbReference type="SMART" id="SM00220">
    <property type="entry name" value="S_TKc"/>
    <property type="match status" value="1"/>
</dbReference>
<accession>A0AA40B8H4</accession>
<dbReference type="AlphaFoldDB" id="A0AA40B8H4"/>
<comment type="caution">
    <text evidence="2">The sequence shown here is derived from an EMBL/GenBank/DDBJ whole genome shotgun (WGS) entry which is preliminary data.</text>
</comment>
<protein>
    <recommendedName>
        <fullName evidence="1">Protein kinase domain-containing protein</fullName>
    </recommendedName>
</protein>
<gene>
    <name evidence="2" type="ORF">B0H67DRAFT_638129</name>
</gene>
<evidence type="ECO:0000259" key="1">
    <source>
        <dbReference type="PROSITE" id="PS50011"/>
    </source>
</evidence>
<dbReference type="InterPro" id="IPR000719">
    <property type="entry name" value="Prot_kinase_dom"/>
</dbReference>
<dbReference type="InterPro" id="IPR011009">
    <property type="entry name" value="Kinase-like_dom_sf"/>
</dbReference>
<name>A0AA40B8H4_9PEZI</name>
<reference evidence="2" key="1">
    <citation type="submission" date="2023-06" db="EMBL/GenBank/DDBJ databases">
        <title>Genome-scale phylogeny and comparative genomics of the fungal order Sordariales.</title>
        <authorList>
            <consortium name="Lawrence Berkeley National Laboratory"/>
            <person name="Hensen N."/>
            <person name="Bonometti L."/>
            <person name="Westerberg I."/>
            <person name="Brannstrom I.O."/>
            <person name="Guillou S."/>
            <person name="Cros-Aarteil S."/>
            <person name="Calhoun S."/>
            <person name="Haridas S."/>
            <person name="Kuo A."/>
            <person name="Mondo S."/>
            <person name="Pangilinan J."/>
            <person name="Riley R."/>
            <person name="Labutti K."/>
            <person name="Andreopoulos B."/>
            <person name="Lipzen A."/>
            <person name="Chen C."/>
            <person name="Yanf M."/>
            <person name="Daum C."/>
            <person name="Ng V."/>
            <person name="Clum A."/>
            <person name="Steindorff A."/>
            <person name="Ohm R."/>
            <person name="Martin F."/>
            <person name="Silar P."/>
            <person name="Natvig D."/>
            <person name="Lalanne C."/>
            <person name="Gautier V."/>
            <person name="Ament-Velasquez S.L."/>
            <person name="Kruys A."/>
            <person name="Hutchinson M.I."/>
            <person name="Powell A.J."/>
            <person name="Barry K."/>
            <person name="Miller A.N."/>
            <person name="Grigoriev I.V."/>
            <person name="Debuchy R."/>
            <person name="Gladieux P."/>
            <person name="Thoren M.H."/>
            <person name="Johannesson H."/>
        </authorList>
    </citation>
    <scope>NUCLEOTIDE SEQUENCE</scope>
    <source>
        <strain evidence="2">SMH4607-1</strain>
    </source>
</reference>
<dbReference type="PANTHER" id="PTHR24359">
    <property type="entry name" value="SERINE/THREONINE-PROTEIN KINASE SBK1"/>
    <property type="match status" value="1"/>
</dbReference>
<dbReference type="SUPFAM" id="SSF56112">
    <property type="entry name" value="Protein kinase-like (PK-like)"/>
    <property type="match status" value="1"/>
</dbReference>